<sequence length="229" mass="24961">MEIVRLGLVGMILAASVMLLAILPAKQEFYGYSFQLMMAASALTQLDILLAGVQLGRILQTEPIEMMNICTELTISSITRGLAVLVAIFTIVGMSTTHWIGENTGEGWIGAGTFCRQSSSIADPCRIPISTTILSIIAAIVSLFVLVLVVCSIFTAIRRQVECYILPTILFPLSILLWFTIVTTMHLETTGYSYRVIIAAGPLAQLALFTGGIWLSISNELPDIIRSRF</sequence>
<feature type="transmembrane region" description="Helical" evidence="1">
    <location>
        <begin position="7"/>
        <end position="25"/>
    </location>
</feature>
<feature type="transmembrane region" description="Helical" evidence="1">
    <location>
        <begin position="133"/>
        <end position="157"/>
    </location>
</feature>
<feature type="transmembrane region" description="Helical" evidence="1">
    <location>
        <begin position="37"/>
        <end position="59"/>
    </location>
</feature>
<evidence type="ECO:0000313" key="4">
    <source>
        <dbReference type="Proteomes" id="UP000663891"/>
    </source>
</evidence>
<keyword evidence="1" id="KW-0812">Transmembrane</keyword>
<protein>
    <submittedName>
        <fullName evidence="2">Uncharacterized protein</fullName>
    </submittedName>
</protein>
<gene>
    <name evidence="3" type="ORF">OKA104_LOCUS24037</name>
    <name evidence="2" type="ORF">VCS650_LOCUS18853</name>
</gene>
<accession>A0A814MDE3</accession>
<dbReference type="EMBL" id="CAJNON010000183">
    <property type="protein sequence ID" value="CAF1078031.1"/>
    <property type="molecule type" value="Genomic_DNA"/>
</dbReference>
<feature type="transmembrane region" description="Helical" evidence="1">
    <location>
        <begin position="80"/>
        <end position="100"/>
    </location>
</feature>
<feature type="transmembrane region" description="Helical" evidence="1">
    <location>
        <begin position="192"/>
        <end position="217"/>
    </location>
</feature>
<dbReference type="Proteomes" id="UP000663891">
    <property type="component" value="Unassembled WGS sequence"/>
</dbReference>
<name>A0A814MDE3_9BILA</name>
<feature type="transmembrane region" description="Helical" evidence="1">
    <location>
        <begin position="164"/>
        <end position="186"/>
    </location>
</feature>
<dbReference type="AlphaFoldDB" id="A0A814MDE3"/>
<comment type="caution">
    <text evidence="2">The sequence shown here is derived from an EMBL/GenBank/DDBJ whole genome shotgun (WGS) entry which is preliminary data.</text>
</comment>
<keyword evidence="1" id="KW-1133">Transmembrane helix</keyword>
<evidence type="ECO:0000313" key="3">
    <source>
        <dbReference type="EMBL" id="CAF3898185.1"/>
    </source>
</evidence>
<evidence type="ECO:0000256" key="1">
    <source>
        <dbReference type="SAM" id="Phobius"/>
    </source>
</evidence>
<dbReference type="Proteomes" id="UP000663881">
    <property type="component" value="Unassembled WGS sequence"/>
</dbReference>
<dbReference type="EMBL" id="CAJOAY010001884">
    <property type="protein sequence ID" value="CAF3898185.1"/>
    <property type="molecule type" value="Genomic_DNA"/>
</dbReference>
<proteinExistence type="predicted"/>
<organism evidence="2 4">
    <name type="scientific">Adineta steineri</name>
    <dbReference type="NCBI Taxonomy" id="433720"/>
    <lineage>
        <taxon>Eukaryota</taxon>
        <taxon>Metazoa</taxon>
        <taxon>Spiralia</taxon>
        <taxon>Gnathifera</taxon>
        <taxon>Rotifera</taxon>
        <taxon>Eurotatoria</taxon>
        <taxon>Bdelloidea</taxon>
        <taxon>Adinetida</taxon>
        <taxon>Adinetidae</taxon>
        <taxon>Adineta</taxon>
    </lineage>
</organism>
<reference evidence="2" key="1">
    <citation type="submission" date="2021-02" db="EMBL/GenBank/DDBJ databases">
        <authorList>
            <person name="Nowell W R."/>
        </authorList>
    </citation>
    <scope>NUCLEOTIDE SEQUENCE</scope>
</reference>
<evidence type="ECO:0000313" key="2">
    <source>
        <dbReference type="EMBL" id="CAF1078031.1"/>
    </source>
</evidence>
<keyword evidence="1" id="KW-0472">Membrane</keyword>
<dbReference type="OrthoDB" id="10092612at2759"/>